<evidence type="ECO:0000313" key="1">
    <source>
        <dbReference type="EMBL" id="CAD8208316.1"/>
    </source>
</evidence>
<sequence>MKMDLRMDNGQKCTINFLISIKMEKKLKIGKFYLKVKKQVNQNQLVEANMMKMSQTGIWRELHENFYIYGQIIYQGVYSKGKKQQKWVIQYRPQKESNFIEIGGGFYDSEGRKDNLWVELHANFSQQREVLYKGIYKNGIKYDQWETLQMMDNREEIRNIGGGCYDENQLKNGKWTDLYENFNNDAQVKYKGEYKNGKKQGSWKIDFRESKVIKIEMTIQIIYCYDLVEMEIMMKMEGRVVNGWNQQMI</sequence>
<evidence type="ECO:0008006" key="3">
    <source>
        <dbReference type="Google" id="ProtNLM"/>
    </source>
</evidence>
<reference evidence="1" key="1">
    <citation type="submission" date="2021-01" db="EMBL/GenBank/DDBJ databases">
        <authorList>
            <consortium name="Genoscope - CEA"/>
            <person name="William W."/>
        </authorList>
    </citation>
    <scope>NUCLEOTIDE SEQUENCE</scope>
</reference>
<evidence type="ECO:0000313" key="2">
    <source>
        <dbReference type="Proteomes" id="UP000683925"/>
    </source>
</evidence>
<name>A0A8S1Y2V0_PAROT</name>
<dbReference type="EMBL" id="CAJJDP010000144">
    <property type="protein sequence ID" value="CAD8208316.1"/>
    <property type="molecule type" value="Genomic_DNA"/>
</dbReference>
<gene>
    <name evidence="1" type="ORF">POCTA_138.1.T1430179</name>
</gene>
<organism evidence="1 2">
    <name type="scientific">Paramecium octaurelia</name>
    <dbReference type="NCBI Taxonomy" id="43137"/>
    <lineage>
        <taxon>Eukaryota</taxon>
        <taxon>Sar</taxon>
        <taxon>Alveolata</taxon>
        <taxon>Ciliophora</taxon>
        <taxon>Intramacronucleata</taxon>
        <taxon>Oligohymenophorea</taxon>
        <taxon>Peniculida</taxon>
        <taxon>Parameciidae</taxon>
        <taxon>Paramecium</taxon>
    </lineage>
</organism>
<dbReference type="Proteomes" id="UP000683925">
    <property type="component" value="Unassembled WGS sequence"/>
</dbReference>
<dbReference type="PANTHER" id="PTHR33706">
    <property type="entry name" value="MORN VARIANT REPEAT PROTEIN"/>
    <property type="match status" value="1"/>
</dbReference>
<accession>A0A8S1Y2V0</accession>
<dbReference type="OMA" id="CTINFLI"/>
<dbReference type="AlphaFoldDB" id="A0A8S1Y2V0"/>
<dbReference type="OrthoDB" id="298777at2759"/>
<comment type="caution">
    <text evidence="1">The sequence shown here is derived from an EMBL/GenBank/DDBJ whole genome shotgun (WGS) entry which is preliminary data.</text>
</comment>
<dbReference type="PANTHER" id="PTHR33706:SF1">
    <property type="entry name" value="TPR REPEAT PROTEIN"/>
    <property type="match status" value="1"/>
</dbReference>
<protein>
    <recommendedName>
        <fullName evidence="3">MORN repeat protein</fullName>
    </recommendedName>
</protein>
<proteinExistence type="predicted"/>
<keyword evidence="2" id="KW-1185">Reference proteome</keyword>